<dbReference type="Proteomes" id="UP000054007">
    <property type="component" value="Unassembled WGS sequence"/>
</dbReference>
<gene>
    <name evidence="1" type="ORF">CYLTODRAFT_489488</name>
</gene>
<name>A0A0D7BE03_9AGAR</name>
<reference evidence="1 2" key="1">
    <citation type="journal article" date="2015" name="Fungal Genet. Biol.">
        <title>Evolution of novel wood decay mechanisms in Agaricales revealed by the genome sequences of Fistulina hepatica and Cylindrobasidium torrendii.</title>
        <authorList>
            <person name="Floudas D."/>
            <person name="Held B.W."/>
            <person name="Riley R."/>
            <person name="Nagy L.G."/>
            <person name="Koehler G."/>
            <person name="Ransdell A.S."/>
            <person name="Younus H."/>
            <person name="Chow J."/>
            <person name="Chiniquy J."/>
            <person name="Lipzen A."/>
            <person name="Tritt A."/>
            <person name="Sun H."/>
            <person name="Haridas S."/>
            <person name="LaButti K."/>
            <person name="Ohm R.A."/>
            <person name="Kues U."/>
            <person name="Blanchette R.A."/>
            <person name="Grigoriev I.V."/>
            <person name="Minto R.E."/>
            <person name="Hibbett D.S."/>
        </authorList>
    </citation>
    <scope>NUCLEOTIDE SEQUENCE [LARGE SCALE GENOMIC DNA]</scope>
    <source>
        <strain evidence="1 2">FP15055 ss-10</strain>
    </source>
</reference>
<dbReference type="SUPFAM" id="SSF53335">
    <property type="entry name" value="S-adenosyl-L-methionine-dependent methyltransferases"/>
    <property type="match status" value="1"/>
</dbReference>
<evidence type="ECO:0000313" key="1">
    <source>
        <dbReference type="EMBL" id="KIY68762.1"/>
    </source>
</evidence>
<dbReference type="AlphaFoldDB" id="A0A0D7BE03"/>
<keyword evidence="2" id="KW-1185">Reference proteome</keyword>
<keyword evidence="1" id="KW-0489">Methyltransferase</keyword>
<dbReference type="CDD" id="cd02440">
    <property type="entry name" value="AdoMet_MTases"/>
    <property type="match status" value="1"/>
</dbReference>
<evidence type="ECO:0000313" key="2">
    <source>
        <dbReference type="Proteomes" id="UP000054007"/>
    </source>
</evidence>
<dbReference type="OrthoDB" id="3647at2759"/>
<dbReference type="PANTHER" id="PTHR43861">
    <property type="entry name" value="TRANS-ACONITATE 2-METHYLTRANSFERASE-RELATED"/>
    <property type="match status" value="1"/>
</dbReference>
<proteinExistence type="predicted"/>
<keyword evidence="1" id="KW-0808">Transferase</keyword>
<dbReference type="Gene3D" id="3.40.50.150">
    <property type="entry name" value="Vaccinia Virus protein VP39"/>
    <property type="match status" value="1"/>
</dbReference>
<dbReference type="InterPro" id="IPR029063">
    <property type="entry name" value="SAM-dependent_MTases_sf"/>
</dbReference>
<organism evidence="1 2">
    <name type="scientific">Cylindrobasidium torrendii FP15055 ss-10</name>
    <dbReference type="NCBI Taxonomy" id="1314674"/>
    <lineage>
        <taxon>Eukaryota</taxon>
        <taxon>Fungi</taxon>
        <taxon>Dikarya</taxon>
        <taxon>Basidiomycota</taxon>
        <taxon>Agaricomycotina</taxon>
        <taxon>Agaricomycetes</taxon>
        <taxon>Agaricomycetidae</taxon>
        <taxon>Agaricales</taxon>
        <taxon>Marasmiineae</taxon>
        <taxon>Physalacriaceae</taxon>
        <taxon>Cylindrobasidium</taxon>
    </lineage>
</organism>
<dbReference type="GO" id="GO:0032259">
    <property type="term" value="P:methylation"/>
    <property type="evidence" value="ECO:0007669"/>
    <property type="project" value="UniProtKB-KW"/>
</dbReference>
<protein>
    <submittedName>
        <fullName evidence="1">Hexaprenyldihydroxybenzoate methyltransferase</fullName>
    </submittedName>
</protein>
<sequence length="217" mass="24506">MATAAASNADYFDRHAGLYDDRASAQKLARRIGDEIMDEYHFDDETTTLLDFACGTGLLSRVLAPECKRIVGIDISEEMVAQFNARVHAQGIPEEEMHAIHADLTTNTDAFHDEKFDVAVCLMGWHHIASPEDMTRILSSQLNTEGWLFVADVKTLDGQTLEKHRDIVRHTEGFTEERMREMFEAAGLVNFSWWVVTKAKMDGVNVQIFLAKGQKEK</sequence>
<dbReference type="GO" id="GO:0008168">
    <property type="term" value="F:methyltransferase activity"/>
    <property type="evidence" value="ECO:0007669"/>
    <property type="project" value="UniProtKB-KW"/>
</dbReference>
<dbReference type="Pfam" id="PF13489">
    <property type="entry name" value="Methyltransf_23"/>
    <property type="match status" value="1"/>
</dbReference>
<accession>A0A0D7BE03</accession>
<dbReference type="EMBL" id="KN880496">
    <property type="protein sequence ID" value="KIY68762.1"/>
    <property type="molecule type" value="Genomic_DNA"/>
</dbReference>
<dbReference type="STRING" id="1314674.A0A0D7BE03"/>